<dbReference type="eggNOG" id="COG3015">
    <property type="taxonomic scope" value="Bacteria"/>
</dbReference>
<keyword evidence="3" id="KW-1185">Reference proteome</keyword>
<proteinExistence type="predicted"/>
<evidence type="ECO:0000313" key="2">
    <source>
        <dbReference type="EMBL" id="KGF31480.1"/>
    </source>
</evidence>
<evidence type="ECO:0000313" key="3">
    <source>
        <dbReference type="Proteomes" id="UP000029629"/>
    </source>
</evidence>
<reference evidence="2 3" key="1">
    <citation type="submission" date="2014-07" db="EMBL/GenBank/DDBJ databases">
        <authorList>
            <person name="McCorrison J."/>
            <person name="Sanka R."/>
            <person name="Torralba M."/>
            <person name="Gillis M."/>
            <person name="Haft D.H."/>
            <person name="Methe B."/>
            <person name="Sutton G."/>
            <person name="Nelson K.E."/>
        </authorList>
    </citation>
    <scope>NUCLEOTIDE SEQUENCE [LARGE SCALE GENOMIC DNA]</scope>
    <source>
        <strain evidence="2 3">DNF00040</strain>
    </source>
</reference>
<dbReference type="EMBL" id="JRNI01000013">
    <property type="protein sequence ID" value="KGF31480.1"/>
    <property type="molecule type" value="Genomic_DNA"/>
</dbReference>
<sequence length="182" mass="19058">MKKLAFILGTSVALATSAYAQTAADVAATDSLNSNAEIRITESVVTATPVAEGEARIDEKVTVTEVAPNQTPNQAPNQAAAPLAQEAQGLWVGTVPCASCPGIDVKLTLNADGTFTMNESYRESADGEFSTSGTASYTATNGVLTLTTADNESRHLLLKDGQLLYIDAEGNARADYMLKRAQ</sequence>
<evidence type="ECO:0000256" key="1">
    <source>
        <dbReference type="SAM" id="SignalP"/>
    </source>
</evidence>
<name>A0A095Z9M9_9BURK</name>
<accession>A0A095Z9M9</accession>
<keyword evidence="1" id="KW-0732">Signal</keyword>
<dbReference type="Proteomes" id="UP000029629">
    <property type="component" value="Unassembled WGS sequence"/>
</dbReference>
<protein>
    <recommendedName>
        <fullName evidence="4">Copper resistance protein NlpE</fullName>
    </recommendedName>
</protein>
<dbReference type="GeneID" id="93427291"/>
<dbReference type="OrthoDB" id="5348860at2"/>
<dbReference type="AlphaFoldDB" id="A0A095Z9M9"/>
<dbReference type="Pfam" id="PF04170">
    <property type="entry name" value="NlpE"/>
    <property type="match status" value="1"/>
</dbReference>
<gene>
    <name evidence="2" type="ORF">HMPREF2130_03000</name>
</gene>
<dbReference type="RefSeq" id="WP_018025901.1">
    <property type="nucleotide sequence ID" value="NZ_JRNI01000013.1"/>
</dbReference>
<dbReference type="InterPro" id="IPR007298">
    <property type="entry name" value="Cu-R_lipoprotein_NlpE"/>
</dbReference>
<organism evidence="2 3">
    <name type="scientific">Oligella urethralis DNF00040</name>
    <dbReference type="NCBI Taxonomy" id="1401065"/>
    <lineage>
        <taxon>Bacteria</taxon>
        <taxon>Pseudomonadati</taxon>
        <taxon>Pseudomonadota</taxon>
        <taxon>Betaproteobacteria</taxon>
        <taxon>Burkholderiales</taxon>
        <taxon>Alcaligenaceae</taxon>
        <taxon>Oligella</taxon>
    </lineage>
</organism>
<dbReference type="Gene3D" id="2.40.128.640">
    <property type="match status" value="1"/>
</dbReference>
<comment type="caution">
    <text evidence="2">The sequence shown here is derived from an EMBL/GenBank/DDBJ whole genome shotgun (WGS) entry which is preliminary data.</text>
</comment>
<feature type="chain" id="PRO_5001915219" description="Copper resistance protein NlpE" evidence="1">
    <location>
        <begin position="21"/>
        <end position="182"/>
    </location>
</feature>
<evidence type="ECO:0008006" key="4">
    <source>
        <dbReference type="Google" id="ProtNLM"/>
    </source>
</evidence>
<feature type="signal peptide" evidence="1">
    <location>
        <begin position="1"/>
        <end position="20"/>
    </location>
</feature>